<reference evidence="2" key="1">
    <citation type="submission" date="2023-03" db="EMBL/GenBank/DDBJ databases">
        <authorList>
            <person name="Steffen K."/>
            <person name="Cardenas P."/>
        </authorList>
    </citation>
    <scope>NUCLEOTIDE SEQUENCE</scope>
</reference>
<protein>
    <submittedName>
        <fullName evidence="2">Uncharacterized protein</fullName>
    </submittedName>
</protein>
<comment type="caution">
    <text evidence="2">The sequence shown here is derived from an EMBL/GenBank/DDBJ whole genome shotgun (WGS) entry which is preliminary data.</text>
</comment>
<evidence type="ECO:0000313" key="3">
    <source>
        <dbReference type="Proteomes" id="UP001174909"/>
    </source>
</evidence>
<accession>A0AA35X4B6</accession>
<organism evidence="2 3">
    <name type="scientific">Geodia barretti</name>
    <name type="common">Barrett's horny sponge</name>
    <dbReference type="NCBI Taxonomy" id="519541"/>
    <lineage>
        <taxon>Eukaryota</taxon>
        <taxon>Metazoa</taxon>
        <taxon>Porifera</taxon>
        <taxon>Demospongiae</taxon>
        <taxon>Heteroscleromorpha</taxon>
        <taxon>Tetractinellida</taxon>
        <taxon>Astrophorina</taxon>
        <taxon>Geodiidae</taxon>
        <taxon>Geodia</taxon>
    </lineage>
</organism>
<dbReference type="EMBL" id="CASHTH010003434">
    <property type="protein sequence ID" value="CAI8044903.1"/>
    <property type="molecule type" value="Genomic_DNA"/>
</dbReference>
<keyword evidence="3" id="KW-1185">Reference proteome</keyword>
<proteinExistence type="predicted"/>
<evidence type="ECO:0000313" key="2">
    <source>
        <dbReference type="EMBL" id="CAI8044903.1"/>
    </source>
</evidence>
<dbReference type="Proteomes" id="UP001174909">
    <property type="component" value="Unassembled WGS sequence"/>
</dbReference>
<name>A0AA35X4B6_GEOBA</name>
<gene>
    <name evidence="2" type="ORF">GBAR_LOCUS24867</name>
</gene>
<evidence type="ECO:0000256" key="1">
    <source>
        <dbReference type="SAM" id="MobiDB-lite"/>
    </source>
</evidence>
<feature type="non-terminal residue" evidence="2">
    <location>
        <position position="1"/>
    </location>
</feature>
<sequence length="89" mass="9664">PSLPSFPPFLSPTLSSQGRGLFGEDGVVLALPDPLQESPLRPPILAHDPTRHISCSPHHAKQKRATNRKMIPQGEIVCGVWSLLCLYAS</sequence>
<feature type="region of interest" description="Disordered" evidence="1">
    <location>
        <begin position="39"/>
        <end position="67"/>
    </location>
</feature>
<dbReference type="AlphaFoldDB" id="A0AA35X4B6"/>
<feature type="compositionally biased region" description="Basic residues" evidence="1">
    <location>
        <begin position="58"/>
        <end position="67"/>
    </location>
</feature>